<dbReference type="eggNOG" id="COG0472">
    <property type="taxonomic scope" value="Bacteria"/>
</dbReference>
<dbReference type="Pfam" id="PF00953">
    <property type="entry name" value="Glycos_transf_4"/>
    <property type="match status" value="1"/>
</dbReference>
<evidence type="ECO:0000256" key="14">
    <source>
        <dbReference type="SAM" id="Phobius"/>
    </source>
</evidence>
<feature type="binding site" evidence="13">
    <location>
        <position position="259"/>
    </location>
    <ligand>
        <name>Mg(2+)</name>
        <dbReference type="ChEBI" id="CHEBI:18420"/>
    </ligand>
</feature>
<keyword evidence="16" id="KW-1185">Reference proteome</keyword>
<evidence type="ECO:0000256" key="12">
    <source>
        <dbReference type="ARBA" id="ARBA00023316"/>
    </source>
</evidence>
<keyword evidence="13" id="KW-0460">Magnesium</keyword>
<keyword evidence="13" id="KW-0479">Metal-binding</keyword>
<dbReference type="RefSeq" id="WP_013702233.1">
    <property type="nucleotide sequence ID" value="NC_015385.1"/>
</dbReference>
<dbReference type="STRING" id="869209.Tresu_2111"/>
<comment type="cofactor">
    <cofactor evidence="13">
        <name>Mg(2+)</name>
        <dbReference type="ChEBI" id="CHEBI:18420"/>
    </cofactor>
</comment>
<reference evidence="15 16" key="1">
    <citation type="journal article" date="2011" name="Stand. Genomic Sci.">
        <title>Complete genome sequence of Treponema succinifaciens type strain (6091).</title>
        <authorList>
            <person name="Han C."/>
            <person name="Gronow S."/>
            <person name="Teshima H."/>
            <person name="Lapidus A."/>
            <person name="Nolan M."/>
            <person name="Lucas S."/>
            <person name="Hammon N."/>
            <person name="Deshpande S."/>
            <person name="Cheng J.F."/>
            <person name="Zeytun A."/>
            <person name="Tapia R."/>
            <person name="Goodwin L."/>
            <person name="Pitluck S."/>
            <person name="Liolios K."/>
            <person name="Pagani I."/>
            <person name="Ivanova N."/>
            <person name="Mavromatis K."/>
            <person name="Mikhailova N."/>
            <person name="Huntemann M."/>
            <person name="Pati A."/>
            <person name="Chen A."/>
            <person name="Palaniappan K."/>
            <person name="Land M."/>
            <person name="Hauser L."/>
            <person name="Brambilla E.M."/>
            <person name="Rohde M."/>
            <person name="Goker M."/>
            <person name="Woyke T."/>
            <person name="Bristow J."/>
            <person name="Eisen J.A."/>
            <person name="Markowitz V."/>
            <person name="Hugenholtz P."/>
            <person name="Kyrpides N.C."/>
            <person name="Klenk H.P."/>
            <person name="Detter J.C."/>
        </authorList>
    </citation>
    <scope>NUCLEOTIDE SEQUENCE [LARGE SCALE GENOMIC DNA]</scope>
    <source>
        <strain evidence="16">ATCC 33096 / DSM 2489 / 6091</strain>
    </source>
</reference>
<feature type="transmembrane region" description="Helical" evidence="14">
    <location>
        <begin position="260"/>
        <end position="276"/>
    </location>
</feature>
<dbReference type="Proteomes" id="UP000006852">
    <property type="component" value="Chromosome"/>
</dbReference>
<dbReference type="GO" id="GO:0046872">
    <property type="term" value="F:metal ion binding"/>
    <property type="evidence" value="ECO:0007669"/>
    <property type="project" value="UniProtKB-KW"/>
</dbReference>
<evidence type="ECO:0000256" key="2">
    <source>
        <dbReference type="ARBA" id="ARBA00005583"/>
    </source>
</evidence>
<feature type="transmembrane region" description="Helical" evidence="14">
    <location>
        <begin position="282"/>
        <end position="302"/>
    </location>
</feature>
<protein>
    <submittedName>
        <fullName evidence="15">Phospho-N-acetylmuramoyl-pentapeptide-transferas e</fullName>
        <ecNumber evidence="15">2.7.8.13</ecNumber>
    </submittedName>
</protein>
<feature type="transmembrane region" description="Helical" evidence="14">
    <location>
        <begin position="20"/>
        <end position="41"/>
    </location>
</feature>
<evidence type="ECO:0000256" key="4">
    <source>
        <dbReference type="ARBA" id="ARBA00022618"/>
    </source>
</evidence>
<dbReference type="KEGG" id="tsu:Tresu_2111"/>
<dbReference type="EC" id="2.7.8.13" evidence="15"/>
<feature type="transmembrane region" description="Helical" evidence="14">
    <location>
        <begin position="231"/>
        <end position="248"/>
    </location>
</feature>
<dbReference type="GO" id="GO:0071555">
    <property type="term" value="P:cell wall organization"/>
    <property type="evidence" value="ECO:0007669"/>
    <property type="project" value="UniProtKB-KW"/>
</dbReference>
<keyword evidence="9 14" id="KW-1133">Transmembrane helix</keyword>
<dbReference type="InterPro" id="IPR018480">
    <property type="entry name" value="PNAcMuramoyl-5peptid_Trfase_CS"/>
</dbReference>
<name>F2NTJ1_TRES6</name>
<dbReference type="InterPro" id="IPR003524">
    <property type="entry name" value="PNAcMuramoyl-5peptid_Trfase"/>
</dbReference>
<keyword evidence="6 14" id="KW-0812">Transmembrane</keyword>
<evidence type="ECO:0000313" key="16">
    <source>
        <dbReference type="Proteomes" id="UP000006852"/>
    </source>
</evidence>
<dbReference type="GO" id="GO:0008963">
    <property type="term" value="F:phospho-N-acetylmuramoyl-pentapeptide-transferase activity"/>
    <property type="evidence" value="ECO:0007669"/>
    <property type="project" value="InterPro"/>
</dbReference>
<evidence type="ECO:0000256" key="1">
    <source>
        <dbReference type="ARBA" id="ARBA00004651"/>
    </source>
</evidence>
<feature type="transmembrane region" description="Helical" evidence="14">
    <location>
        <begin position="160"/>
        <end position="179"/>
    </location>
</feature>
<organism evidence="15 16">
    <name type="scientific">Treponema succinifaciens (strain ATCC 33096 / DSM 2489 / 6091)</name>
    <dbReference type="NCBI Taxonomy" id="869209"/>
    <lineage>
        <taxon>Bacteria</taxon>
        <taxon>Pseudomonadati</taxon>
        <taxon>Spirochaetota</taxon>
        <taxon>Spirochaetia</taxon>
        <taxon>Spirochaetales</taxon>
        <taxon>Treponemataceae</taxon>
        <taxon>Treponema</taxon>
    </lineage>
</organism>
<evidence type="ECO:0000256" key="6">
    <source>
        <dbReference type="ARBA" id="ARBA00022692"/>
    </source>
</evidence>
<keyword evidence="12" id="KW-0961">Cell wall biogenesis/degradation</keyword>
<dbReference type="PROSITE" id="PS01348">
    <property type="entry name" value="MRAY_2"/>
    <property type="match status" value="1"/>
</dbReference>
<evidence type="ECO:0000256" key="3">
    <source>
        <dbReference type="ARBA" id="ARBA00022475"/>
    </source>
</evidence>
<evidence type="ECO:0000256" key="13">
    <source>
        <dbReference type="PIRSR" id="PIRSR600715-1"/>
    </source>
</evidence>
<feature type="transmembrane region" description="Helical" evidence="14">
    <location>
        <begin position="122"/>
        <end position="140"/>
    </location>
</feature>
<feature type="transmembrane region" description="Helical" evidence="14">
    <location>
        <begin position="191"/>
        <end position="211"/>
    </location>
</feature>
<evidence type="ECO:0000256" key="8">
    <source>
        <dbReference type="ARBA" id="ARBA00022984"/>
    </source>
</evidence>
<comment type="subcellular location">
    <subcellularLocation>
        <location evidence="1">Cell membrane</location>
        <topology evidence="1">Multi-pass membrane protein</topology>
    </subcellularLocation>
</comment>
<dbReference type="EMBL" id="CP002631">
    <property type="protein sequence ID" value="AEB14980.1"/>
    <property type="molecule type" value="Genomic_DNA"/>
</dbReference>
<keyword evidence="4" id="KW-0132">Cell division</keyword>
<dbReference type="GO" id="GO:0008360">
    <property type="term" value="P:regulation of cell shape"/>
    <property type="evidence" value="ECO:0007669"/>
    <property type="project" value="UniProtKB-KW"/>
</dbReference>
<evidence type="ECO:0000256" key="11">
    <source>
        <dbReference type="ARBA" id="ARBA00023306"/>
    </source>
</evidence>
<comment type="similarity">
    <text evidence="2">Belongs to the glycosyltransferase 4 family. MraY subfamily.</text>
</comment>
<evidence type="ECO:0000256" key="9">
    <source>
        <dbReference type="ARBA" id="ARBA00022989"/>
    </source>
</evidence>
<dbReference type="InterPro" id="IPR000715">
    <property type="entry name" value="Glycosyl_transferase_4"/>
</dbReference>
<evidence type="ECO:0000256" key="7">
    <source>
        <dbReference type="ARBA" id="ARBA00022960"/>
    </source>
</evidence>
<accession>F2NTJ1</accession>
<evidence type="ECO:0000256" key="10">
    <source>
        <dbReference type="ARBA" id="ARBA00023136"/>
    </source>
</evidence>
<sequence length="356" mass="39951">MIYYLGGLLKNFWGPARLFQSYTVLIALALYIGFFLSKVLIPKFYKYLPSDRGREFTLTKEVAKGKPTGSGVVFITIFVILCFIIVPLDYLQSGILALTWLMMLTGFLDDRSLKGWGEYRKAFLDFVIAVAAAFLLMHYLSQTSPDGRLRFWFPFFSTTIHIPCWLYVAITVIMLWMSVNTTNCTDGVDGLSSTLVLIALLTMGALFYIVLGHVDISTYLLVPHLKDGASWAIITFCLAGVLMGYLWHNAFPSSVLMGDAGSRALGFFIGVCVMVSGNPFLFLATSSIIFVNGGVGLLKVALKRFFHISIFETVRFPLHDHMRKNKGWSPTQVLIKFMIIQLLITVAMLGIFFKIR</sequence>
<dbReference type="CDD" id="cd06852">
    <property type="entry name" value="GT_MraY"/>
    <property type="match status" value="1"/>
</dbReference>
<dbReference type="GO" id="GO:0009252">
    <property type="term" value="P:peptidoglycan biosynthetic process"/>
    <property type="evidence" value="ECO:0007669"/>
    <property type="project" value="UniProtKB-KW"/>
</dbReference>
<gene>
    <name evidence="15" type="ordered locus">Tresu_2111</name>
</gene>
<proteinExistence type="inferred from homology"/>
<feature type="transmembrane region" description="Helical" evidence="14">
    <location>
        <begin position="69"/>
        <end position="88"/>
    </location>
</feature>
<evidence type="ECO:0000313" key="15">
    <source>
        <dbReference type="EMBL" id="AEB14980.1"/>
    </source>
</evidence>
<dbReference type="OrthoDB" id="9805475at2"/>
<dbReference type="GeneID" id="302999233"/>
<feature type="transmembrane region" description="Helical" evidence="14">
    <location>
        <begin position="333"/>
        <end position="353"/>
    </location>
</feature>
<dbReference type="GO" id="GO:0051301">
    <property type="term" value="P:cell division"/>
    <property type="evidence" value="ECO:0007669"/>
    <property type="project" value="UniProtKB-KW"/>
</dbReference>
<dbReference type="PANTHER" id="PTHR22926">
    <property type="entry name" value="PHOSPHO-N-ACETYLMURAMOYL-PENTAPEPTIDE-TRANSFERASE"/>
    <property type="match status" value="1"/>
</dbReference>
<keyword evidence="3" id="KW-1003">Cell membrane</keyword>
<dbReference type="HOGENOM" id="CLU_857073_0_0_12"/>
<dbReference type="AlphaFoldDB" id="F2NTJ1"/>
<keyword evidence="10 14" id="KW-0472">Membrane</keyword>
<feature type="binding site" evidence="13">
    <location>
        <position position="183"/>
    </location>
    <ligand>
        <name>Mg(2+)</name>
        <dbReference type="ChEBI" id="CHEBI:18420"/>
    </ligand>
</feature>
<dbReference type="PANTHER" id="PTHR22926:SF3">
    <property type="entry name" value="UNDECAPRENYL-PHOSPHATE ALPHA-N-ACETYLGLUCOSAMINYL 1-PHOSPHATE TRANSFERASE"/>
    <property type="match status" value="1"/>
</dbReference>
<evidence type="ECO:0000256" key="5">
    <source>
        <dbReference type="ARBA" id="ARBA00022679"/>
    </source>
</evidence>
<keyword evidence="5 15" id="KW-0808">Transferase</keyword>
<keyword evidence="7" id="KW-0133">Cell shape</keyword>
<keyword evidence="11" id="KW-0131">Cell cycle</keyword>
<reference evidence="16" key="2">
    <citation type="submission" date="2011-04" db="EMBL/GenBank/DDBJ databases">
        <title>The complete genome of chromosome of Treponema succinifaciens DSM 2489.</title>
        <authorList>
            <person name="Lucas S."/>
            <person name="Copeland A."/>
            <person name="Lapidus A."/>
            <person name="Bruce D."/>
            <person name="Goodwin L."/>
            <person name="Pitluck S."/>
            <person name="Peters L."/>
            <person name="Kyrpides N."/>
            <person name="Mavromatis K."/>
            <person name="Ivanova N."/>
            <person name="Ovchinnikova G."/>
            <person name="Teshima H."/>
            <person name="Detter J.C."/>
            <person name="Tapia R."/>
            <person name="Han C."/>
            <person name="Land M."/>
            <person name="Hauser L."/>
            <person name="Markowitz V."/>
            <person name="Cheng J.-F."/>
            <person name="Hugenholtz P."/>
            <person name="Woyke T."/>
            <person name="Wu D."/>
            <person name="Gronow S."/>
            <person name="Wellnitz S."/>
            <person name="Brambilla E."/>
            <person name="Klenk H.-P."/>
            <person name="Eisen J.A."/>
        </authorList>
    </citation>
    <scope>NUCLEOTIDE SEQUENCE [LARGE SCALE GENOMIC DNA]</scope>
    <source>
        <strain evidence="16">ATCC 33096 / DSM 2489 / 6091</strain>
    </source>
</reference>
<dbReference type="GO" id="GO:0005886">
    <property type="term" value="C:plasma membrane"/>
    <property type="evidence" value="ECO:0007669"/>
    <property type="project" value="UniProtKB-SubCell"/>
</dbReference>
<keyword evidence="8" id="KW-0573">Peptidoglycan synthesis</keyword>